<reference evidence="6 7" key="1">
    <citation type="submission" date="2019-08" db="EMBL/GenBank/DDBJ databases">
        <title>Deep-cultivation of Planctomycetes and their phenomic and genomic characterization uncovers novel biology.</title>
        <authorList>
            <person name="Wiegand S."/>
            <person name="Jogler M."/>
            <person name="Boedeker C."/>
            <person name="Pinto D."/>
            <person name="Vollmers J."/>
            <person name="Rivas-Marin E."/>
            <person name="Kohn T."/>
            <person name="Peeters S.H."/>
            <person name="Heuer A."/>
            <person name="Rast P."/>
            <person name="Oberbeckmann S."/>
            <person name="Bunk B."/>
            <person name="Jeske O."/>
            <person name="Meyerdierks A."/>
            <person name="Storesund J.E."/>
            <person name="Kallscheuer N."/>
            <person name="Luecker S."/>
            <person name="Lage O.M."/>
            <person name="Pohl T."/>
            <person name="Merkel B.J."/>
            <person name="Hornburger P."/>
            <person name="Mueller R.-W."/>
            <person name="Bruemmer F."/>
            <person name="Labrenz M."/>
            <person name="Spormann A.M."/>
            <person name="Op Den Camp H."/>
            <person name="Overmann J."/>
            <person name="Amann R."/>
            <person name="Jetten M.S.M."/>
            <person name="Mascher T."/>
            <person name="Medema M.H."/>
            <person name="Devos D.P."/>
            <person name="Kaster A.-K."/>
            <person name="Ovreas L."/>
            <person name="Rohde M."/>
            <person name="Galperin M.Y."/>
            <person name="Jogler C."/>
        </authorList>
    </citation>
    <scope>NUCLEOTIDE SEQUENCE [LARGE SCALE GENOMIC DNA]</scope>
    <source>
        <strain evidence="6 7">LF1</strain>
    </source>
</reference>
<dbReference type="AlphaFoldDB" id="A0A5B1CFM8"/>
<dbReference type="SUPFAM" id="SSF52317">
    <property type="entry name" value="Class I glutamine amidotransferase-like"/>
    <property type="match status" value="1"/>
</dbReference>
<comment type="caution">
    <text evidence="6">The sequence shown here is derived from an EMBL/GenBank/DDBJ whole genome shotgun (WGS) entry which is preliminary data.</text>
</comment>
<sequence precursor="true">MTRLLCLLVLCAVPLHHAVSQPLPTAGVTDPMTPLSGSLMLAGKADLSNVTLRTFAWLAGEQEGNLVIVTNGDQSVDAGPWQRAMGKVTVLEINDASQAESDETIMAIADATGIWFACDVTSVALETCFTKELGEAFQNGAAVGGHGSGAECLGEQIFNDDQMRPGFGLLPHSCVRTMGDDESATKIGDGQANLVHWEIPPSGVLVMHDGRKVAVIGEAEITARVPAANGWAERVETFGARVVALPFTTDLVSWTRSAQSRTRPVFPPTNPPAVEVPSGTLILIGGGGSTDDMWDRFIDSAGGTDANFVCIPQSNDSFSSRKLRDRGCKNVTVLFSDEDLRSKAESDEEFLEPLKNADAVFLGGGRTYRFMDAYQHTTAHRLMMDVLKRGGVIAGTSAGAQIQGDFLVRGDPRTNQTLWYPGNDTGFAFLRGVIVDVHFAERGREETLPALLNQHPQMLGIGIDEATAIVVTGQKAEVLGRGSAWFYDSVDRDDPKPRVPVVLQTGQAYDLKARKTLP</sequence>
<gene>
    <name evidence="6" type="primary">cphB</name>
    <name evidence="6" type="ORF">LF1_25460</name>
</gene>
<evidence type="ECO:0000256" key="5">
    <source>
        <dbReference type="SAM" id="SignalP"/>
    </source>
</evidence>
<keyword evidence="4" id="KW-0720">Serine protease</keyword>
<evidence type="ECO:0000313" key="7">
    <source>
        <dbReference type="Proteomes" id="UP000322699"/>
    </source>
</evidence>
<keyword evidence="3 6" id="KW-0378">Hydrolase</keyword>
<dbReference type="InterPro" id="IPR005320">
    <property type="entry name" value="Peptidase_S51"/>
</dbReference>
<evidence type="ECO:0000256" key="4">
    <source>
        <dbReference type="ARBA" id="ARBA00022825"/>
    </source>
</evidence>
<comment type="similarity">
    <text evidence="1">Belongs to the peptidase S51 family.</text>
</comment>
<dbReference type="Gene3D" id="3.40.50.880">
    <property type="match status" value="2"/>
</dbReference>
<dbReference type="PANTHER" id="PTHR36175">
    <property type="entry name" value="CYANOPHYCINASE"/>
    <property type="match status" value="1"/>
</dbReference>
<organism evidence="6 7">
    <name type="scientific">Rubripirellula obstinata</name>
    <dbReference type="NCBI Taxonomy" id="406547"/>
    <lineage>
        <taxon>Bacteria</taxon>
        <taxon>Pseudomonadati</taxon>
        <taxon>Planctomycetota</taxon>
        <taxon>Planctomycetia</taxon>
        <taxon>Pirellulales</taxon>
        <taxon>Pirellulaceae</taxon>
        <taxon>Rubripirellula</taxon>
    </lineage>
</organism>
<feature type="chain" id="PRO_5022686202" evidence="5">
    <location>
        <begin position="19"/>
        <end position="518"/>
    </location>
</feature>
<dbReference type="Proteomes" id="UP000322699">
    <property type="component" value="Unassembled WGS sequence"/>
</dbReference>
<protein>
    <submittedName>
        <fullName evidence="6">Cyanophycinase</fullName>
        <ecNumber evidence="6">3.4.15.6</ecNumber>
    </submittedName>
</protein>
<keyword evidence="2" id="KW-0645">Protease</keyword>
<proteinExistence type="inferred from homology"/>
<dbReference type="EMBL" id="VRLW01000001">
    <property type="protein sequence ID" value="KAA1260008.1"/>
    <property type="molecule type" value="Genomic_DNA"/>
</dbReference>
<keyword evidence="5" id="KW-0732">Signal</keyword>
<accession>A0A5B1CFM8</accession>
<dbReference type="RefSeq" id="WP_068265288.1">
    <property type="nucleotide sequence ID" value="NZ_LWSK01000082.1"/>
</dbReference>
<evidence type="ECO:0000256" key="2">
    <source>
        <dbReference type="ARBA" id="ARBA00022670"/>
    </source>
</evidence>
<dbReference type="EC" id="3.4.15.6" evidence="6"/>
<dbReference type="GO" id="GO:0004180">
    <property type="term" value="F:carboxypeptidase activity"/>
    <property type="evidence" value="ECO:0007669"/>
    <property type="project" value="UniProtKB-KW"/>
</dbReference>
<evidence type="ECO:0000256" key="1">
    <source>
        <dbReference type="ARBA" id="ARBA00006534"/>
    </source>
</evidence>
<dbReference type="CDD" id="cd03145">
    <property type="entry name" value="GAT1_cyanophycinase"/>
    <property type="match status" value="1"/>
</dbReference>
<keyword evidence="7" id="KW-1185">Reference proteome</keyword>
<dbReference type="GO" id="GO:0008241">
    <property type="term" value="F:peptidyl-dipeptidase activity"/>
    <property type="evidence" value="ECO:0007669"/>
    <property type="project" value="UniProtKB-EC"/>
</dbReference>
<dbReference type="GO" id="GO:0008236">
    <property type="term" value="F:serine-type peptidase activity"/>
    <property type="evidence" value="ECO:0007669"/>
    <property type="project" value="UniProtKB-KW"/>
</dbReference>
<dbReference type="InterPro" id="IPR029062">
    <property type="entry name" value="Class_I_gatase-like"/>
</dbReference>
<dbReference type="PANTHER" id="PTHR36175:SF1">
    <property type="entry name" value="CYANOPHYCINASE"/>
    <property type="match status" value="1"/>
</dbReference>
<evidence type="ECO:0000313" key="6">
    <source>
        <dbReference type="EMBL" id="KAA1260008.1"/>
    </source>
</evidence>
<keyword evidence="6" id="KW-0121">Carboxypeptidase</keyword>
<name>A0A5B1CFM8_9BACT</name>
<evidence type="ECO:0000256" key="3">
    <source>
        <dbReference type="ARBA" id="ARBA00022801"/>
    </source>
</evidence>
<dbReference type="Pfam" id="PF03575">
    <property type="entry name" value="Peptidase_S51"/>
    <property type="match status" value="1"/>
</dbReference>
<feature type="signal peptide" evidence="5">
    <location>
        <begin position="1"/>
        <end position="18"/>
    </location>
</feature>
<dbReference type="GO" id="GO:0006508">
    <property type="term" value="P:proteolysis"/>
    <property type="evidence" value="ECO:0007669"/>
    <property type="project" value="UniProtKB-KW"/>
</dbReference>